<dbReference type="AlphaFoldDB" id="A0AAW2J335"/>
<gene>
    <name evidence="1" type="ORF">Scaly_2713100</name>
</gene>
<sequence length="248" mass="28536">MNIQTPTSHGYGPTINQRIGDLTVTILTGDKFFLGIYRSRYTPTALDKTYDDHAPRHSHLSPYPRYSLRMNVTVMIPQVRGLIPYYRNWESQSYRSNLKRLPYDDSRESVQLVNYLEGEDDVKSSCPLCPGRHTCYNGRVLVVSTWNVSDRPSRVGFIAAKPIRNPTPWVYPFGLWAFRCDIEISFNVSDGSCLRFFRGFYDEISGSKGYCLSLVVRLQGYNWLGHARHRIHPMDVVFPSKPLSKSDL</sequence>
<accession>A0AAW2J335</accession>
<reference evidence="1" key="2">
    <citation type="journal article" date="2024" name="Plant">
        <title>Genomic evolution and insights into agronomic trait innovations of Sesamum species.</title>
        <authorList>
            <person name="Miao H."/>
            <person name="Wang L."/>
            <person name="Qu L."/>
            <person name="Liu H."/>
            <person name="Sun Y."/>
            <person name="Le M."/>
            <person name="Wang Q."/>
            <person name="Wei S."/>
            <person name="Zheng Y."/>
            <person name="Lin W."/>
            <person name="Duan Y."/>
            <person name="Cao H."/>
            <person name="Xiong S."/>
            <person name="Wang X."/>
            <person name="Wei L."/>
            <person name="Li C."/>
            <person name="Ma Q."/>
            <person name="Ju M."/>
            <person name="Zhao R."/>
            <person name="Li G."/>
            <person name="Mu C."/>
            <person name="Tian Q."/>
            <person name="Mei H."/>
            <person name="Zhang T."/>
            <person name="Gao T."/>
            <person name="Zhang H."/>
        </authorList>
    </citation>
    <scope>NUCLEOTIDE SEQUENCE</scope>
    <source>
        <strain evidence="1">KEN8</strain>
    </source>
</reference>
<reference evidence="1" key="1">
    <citation type="submission" date="2020-06" db="EMBL/GenBank/DDBJ databases">
        <authorList>
            <person name="Li T."/>
            <person name="Hu X."/>
            <person name="Zhang T."/>
            <person name="Song X."/>
            <person name="Zhang H."/>
            <person name="Dai N."/>
            <person name="Sheng W."/>
            <person name="Hou X."/>
            <person name="Wei L."/>
        </authorList>
    </citation>
    <scope>NUCLEOTIDE SEQUENCE</scope>
    <source>
        <strain evidence="1">KEN8</strain>
        <tissue evidence="1">Leaf</tissue>
    </source>
</reference>
<name>A0AAW2J335_9LAMI</name>
<comment type="caution">
    <text evidence="1">The sequence shown here is derived from an EMBL/GenBank/DDBJ whole genome shotgun (WGS) entry which is preliminary data.</text>
</comment>
<evidence type="ECO:0000313" key="1">
    <source>
        <dbReference type="EMBL" id="KAL0289064.1"/>
    </source>
</evidence>
<proteinExistence type="predicted"/>
<protein>
    <submittedName>
        <fullName evidence="1">Uncharacterized protein</fullName>
    </submittedName>
</protein>
<dbReference type="EMBL" id="JACGWM010001710">
    <property type="protein sequence ID" value="KAL0289064.1"/>
    <property type="molecule type" value="Genomic_DNA"/>
</dbReference>
<organism evidence="1">
    <name type="scientific">Sesamum calycinum</name>
    <dbReference type="NCBI Taxonomy" id="2727403"/>
    <lineage>
        <taxon>Eukaryota</taxon>
        <taxon>Viridiplantae</taxon>
        <taxon>Streptophyta</taxon>
        <taxon>Embryophyta</taxon>
        <taxon>Tracheophyta</taxon>
        <taxon>Spermatophyta</taxon>
        <taxon>Magnoliopsida</taxon>
        <taxon>eudicotyledons</taxon>
        <taxon>Gunneridae</taxon>
        <taxon>Pentapetalae</taxon>
        <taxon>asterids</taxon>
        <taxon>lamiids</taxon>
        <taxon>Lamiales</taxon>
        <taxon>Pedaliaceae</taxon>
        <taxon>Sesamum</taxon>
    </lineage>
</organism>